<dbReference type="Proteomes" id="UP000008744">
    <property type="component" value="Unassembled WGS sequence"/>
</dbReference>
<organism evidence="3">
    <name type="scientific">Drosophila persimilis</name>
    <name type="common">Fruit fly</name>
    <dbReference type="NCBI Taxonomy" id="7234"/>
    <lineage>
        <taxon>Eukaryota</taxon>
        <taxon>Metazoa</taxon>
        <taxon>Ecdysozoa</taxon>
        <taxon>Arthropoda</taxon>
        <taxon>Hexapoda</taxon>
        <taxon>Insecta</taxon>
        <taxon>Pterygota</taxon>
        <taxon>Neoptera</taxon>
        <taxon>Endopterygota</taxon>
        <taxon>Diptera</taxon>
        <taxon>Brachycera</taxon>
        <taxon>Muscomorpha</taxon>
        <taxon>Ephydroidea</taxon>
        <taxon>Drosophilidae</taxon>
        <taxon>Drosophila</taxon>
        <taxon>Sophophora</taxon>
    </lineage>
</organism>
<dbReference type="OMA" id="AVPHYGL"/>
<feature type="region of interest" description="Disordered" evidence="1">
    <location>
        <begin position="1"/>
        <end position="30"/>
    </location>
</feature>
<dbReference type="STRING" id="7234.B4GX66"/>
<gene>
    <name evidence="2" type="primary">Dper\GL21264</name>
    <name evidence="2" type="ORF">Dper_GL21264</name>
</gene>
<protein>
    <submittedName>
        <fullName evidence="2">GL21264</fullName>
    </submittedName>
</protein>
<sequence length="71" mass="8200">MLGNGNAVFDEKLKRAEEEKEEARADEPNEITDVPRYGLKLKFGHAWPERRIQNVRASIRQTLPLVPLVCR</sequence>
<proteinExistence type="predicted"/>
<keyword evidence="3" id="KW-1185">Reference proteome</keyword>
<accession>B4GX66</accession>
<feature type="compositionally biased region" description="Basic and acidic residues" evidence="1">
    <location>
        <begin position="9"/>
        <end position="27"/>
    </location>
</feature>
<reference evidence="2" key="1">
    <citation type="journal article" date="2007" name="Nature">
        <title>Evolution of genes and genomes on the Drosophila phylogeny.</title>
        <authorList>
            <consortium name="Drosophila 12 Genomes Consortium"/>
            <person name="Clark A.G."/>
            <person name="Eisen M.B."/>
            <person name="Smith D.R."/>
            <person name="Bergman C.M."/>
            <person name="Oliver B."/>
            <person name="Markow T.A."/>
            <person name="Kaufman T.C."/>
            <person name="Kellis M."/>
            <person name="Gelbart W."/>
            <person name="Iyer V.N."/>
            <person name="Pollard D.A."/>
            <person name="Sackton T.B."/>
            <person name="Larracuente A.M."/>
            <person name="Singh N.D."/>
            <person name="Abad J.P."/>
            <person name="Abt D.N."/>
            <person name="Adryan B."/>
            <person name="Aguade M."/>
            <person name="Akashi H."/>
            <person name="Anderson W.W."/>
            <person name="Aquadro C.F."/>
            <person name="Ardell D.H."/>
            <person name="Arguello R."/>
            <person name="Artieri C.G."/>
            <person name="Barbash D.A."/>
            <person name="Barker D."/>
            <person name="Barsanti P."/>
            <person name="Batterham P."/>
            <person name="Batzoglou S."/>
            <person name="Begun D."/>
            <person name="Bhutkar A."/>
            <person name="Blanco E."/>
            <person name="Bosak S.A."/>
            <person name="Bradley R.K."/>
            <person name="Brand A.D."/>
            <person name="Brent M.R."/>
            <person name="Brooks A.N."/>
            <person name="Brown R.H."/>
            <person name="Butlin R.K."/>
            <person name="Caggese C."/>
            <person name="Calvi B.R."/>
            <person name="Bernardo de Carvalho A."/>
            <person name="Caspi A."/>
            <person name="Castrezana S."/>
            <person name="Celniker S.E."/>
            <person name="Chang J.L."/>
            <person name="Chapple C."/>
            <person name="Chatterji S."/>
            <person name="Chinwalla A."/>
            <person name="Civetta A."/>
            <person name="Clifton S.W."/>
            <person name="Comeron J.M."/>
            <person name="Costello J.C."/>
            <person name="Coyne J.A."/>
            <person name="Daub J."/>
            <person name="David R.G."/>
            <person name="Delcher A.L."/>
            <person name="Delehaunty K."/>
            <person name="Do C.B."/>
            <person name="Ebling H."/>
            <person name="Edwards K."/>
            <person name="Eickbush T."/>
            <person name="Evans J.D."/>
            <person name="Filipski A."/>
            <person name="Findeiss S."/>
            <person name="Freyhult E."/>
            <person name="Fulton L."/>
            <person name="Fulton R."/>
            <person name="Garcia A.C."/>
            <person name="Gardiner A."/>
            <person name="Garfield D.A."/>
            <person name="Garvin B.E."/>
            <person name="Gibson G."/>
            <person name="Gilbert D."/>
            <person name="Gnerre S."/>
            <person name="Godfrey J."/>
            <person name="Good R."/>
            <person name="Gotea V."/>
            <person name="Gravely B."/>
            <person name="Greenberg A.J."/>
            <person name="Griffiths-Jones S."/>
            <person name="Gross S."/>
            <person name="Guigo R."/>
            <person name="Gustafson E.A."/>
            <person name="Haerty W."/>
            <person name="Hahn M.W."/>
            <person name="Halligan D.L."/>
            <person name="Halpern A.L."/>
            <person name="Halter G.M."/>
            <person name="Han M.V."/>
            <person name="Heger A."/>
            <person name="Hillier L."/>
            <person name="Hinrichs A.S."/>
            <person name="Holmes I."/>
            <person name="Hoskins R.A."/>
            <person name="Hubisz M.J."/>
            <person name="Hultmark D."/>
            <person name="Huntley M.A."/>
            <person name="Jaffe D.B."/>
            <person name="Jagadeeshan S."/>
            <person name="Jeck W.R."/>
            <person name="Johnson J."/>
            <person name="Jones C.D."/>
            <person name="Jordan W.C."/>
            <person name="Karpen G.H."/>
            <person name="Kataoka E."/>
            <person name="Keightley P.D."/>
            <person name="Kheradpour P."/>
            <person name="Kirkness E.F."/>
            <person name="Koerich L.B."/>
            <person name="Kristiansen K."/>
            <person name="Kudrna D."/>
            <person name="Kulathinal R.J."/>
            <person name="Kumar S."/>
            <person name="Kwok R."/>
            <person name="Lander E."/>
            <person name="Langley C.H."/>
            <person name="Lapoint R."/>
            <person name="Lazzaro B.P."/>
            <person name="Lee S.J."/>
            <person name="Levesque L."/>
            <person name="Li R."/>
            <person name="Lin C.F."/>
            <person name="Lin M.F."/>
            <person name="Lindblad-Toh K."/>
            <person name="Llopart A."/>
            <person name="Long M."/>
            <person name="Low L."/>
            <person name="Lozovsky E."/>
            <person name="Lu J."/>
            <person name="Luo M."/>
            <person name="Machado C.A."/>
            <person name="Makalowski W."/>
            <person name="Marzo M."/>
            <person name="Matsuda M."/>
            <person name="Matzkin L."/>
            <person name="McAllister B."/>
            <person name="McBride C.S."/>
            <person name="McKernan B."/>
            <person name="McKernan K."/>
            <person name="Mendez-Lago M."/>
            <person name="Minx P."/>
            <person name="Mollenhauer M.U."/>
            <person name="Montooth K."/>
            <person name="Mount S.M."/>
            <person name="Mu X."/>
            <person name="Myers E."/>
            <person name="Negre B."/>
            <person name="Newfeld S."/>
            <person name="Nielsen R."/>
            <person name="Noor M.A."/>
            <person name="O'Grady P."/>
            <person name="Pachter L."/>
            <person name="Papaceit M."/>
            <person name="Parisi M.J."/>
            <person name="Parisi M."/>
            <person name="Parts L."/>
            <person name="Pedersen J.S."/>
            <person name="Pesole G."/>
            <person name="Phillippy A.M."/>
            <person name="Ponting C.P."/>
            <person name="Pop M."/>
            <person name="Porcelli D."/>
            <person name="Powell J.R."/>
            <person name="Prohaska S."/>
            <person name="Pruitt K."/>
            <person name="Puig M."/>
            <person name="Quesneville H."/>
            <person name="Ram K.R."/>
            <person name="Rand D."/>
            <person name="Rasmussen M.D."/>
            <person name="Reed L.K."/>
            <person name="Reenan R."/>
            <person name="Reily A."/>
            <person name="Remington K.A."/>
            <person name="Rieger T.T."/>
            <person name="Ritchie M.G."/>
            <person name="Robin C."/>
            <person name="Rogers Y.H."/>
            <person name="Rohde C."/>
            <person name="Rozas J."/>
            <person name="Rubenfield M.J."/>
            <person name="Ruiz A."/>
            <person name="Russo S."/>
            <person name="Salzberg S.L."/>
            <person name="Sanchez-Gracia A."/>
            <person name="Saranga D.J."/>
            <person name="Sato H."/>
            <person name="Schaeffer S.W."/>
            <person name="Schatz M.C."/>
            <person name="Schlenke T."/>
            <person name="Schwartz R."/>
            <person name="Segarra C."/>
            <person name="Singh R.S."/>
            <person name="Sirot L."/>
            <person name="Sirota M."/>
            <person name="Sisneros N.B."/>
            <person name="Smith C.D."/>
            <person name="Smith T.F."/>
            <person name="Spieth J."/>
            <person name="Stage D.E."/>
            <person name="Stark A."/>
            <person name="Stephan W."/>
            <person name="Strausberg R.L."/>
            <person name="Strempel S."/>
            <person name="Sturgill D."/>
            <person name="Sutton G."/>
            <person name="Sutton G.G."/>
            <person name="Tao W."/>
            <person name="Teichmann S."/>
            <person name="Tobari Y.N."/>
            <person name="Tomimura Y."/>
            <person name="Tsolas J.M."/>
            <person name="Valente V.L."/>
            <person name="Venter E."/>
            <person name="Venter J.C."/>
            <person name="Vicario S."/>
            <person name="Vieira F.G."/>
            <person name="Vilella A.J."/>
            <person name="Villasante A."/>
            <person name="Walenz B."/>
            <person name="Wang J."/>
            <person name="Wasserman M."/>
            <person name="Watts T."/>
            <person name="Wilson D."/>
            <person name="Wilson R.K."/>
            <person name="Wing R.A."/>
            <person name="Wolfner M.F."/>
            <person name="Wong A."/>
            <person name="Wong G.K."/>
            <person name="Wu C.I."/>
            <person name="Wu G."/>
            <person name="Yamamoto D."/>
            <person name="Yang H.P."/>
            <person name="Yang S.P."/>
            <person name="Yorke J.A."/>
            <person name="Yoshida K."/>
            <person name="Zdobnov E."/>
            <person name="Zhang P."/>
            <person name="Zhang Y."/>
            <person name="Zimin A.V."/>
            <person name="Baldwin J."/>
            <person name="Abdouelleil A."/>
            <person name="Abdulkadir J."/>
            <person name="Abebe A."/>
            <person name="Abera B."/>
            <person name="Abreu J."/>
            <person name="Acer S.C."/>
            <person name="Aftuck L."/>
            <person name="Alexander A."/>
            <person name="An P."/>
            <person name="Anderson E."/>
            <person name="Anderson S."/>
            <person name="Arachi H."/>
            <person name="Azer M."/>
            <person name="Bachantsang P."/>
            <person name="Barry A."/>
            <person name="Bayul T."/>
            <person name="Berlin A."/>
            <person name="Bessette D."/>
            <person name="Bloom T."/>
            <person name="Blye J."/>
            <person name="Boguslavskiy L."/>
            <person name="Bonnet C."/>
            <person name="Boukhgalter B."/>
            <person name="Bourzgui I."/>
            <person name="Brown A."/>
            <person name="Cahill P."/>
            <person name="Channer S."/>
            <person name="Cheshatsang Y."/>
            <person name="Chuda L."/>
            <person name="Citroen M."/>
            <person name="Collymore A."/>
            <person name="Cooke P."/>
            <person name="Costello M."/>
            <person name="D'Aco K."/>
            <person name="Daza R."/>
            <person name="De Haan G."/>
            <person name="DeGray S."/>
            <person name="DeMaso C."/>
            <person name="Dhargay N."/>
            <person name="Dooley K."/>
            <person name="Dooley E."/>
            <person name="Doricent M."/>
            <person name="Dorje P."/>
            <person name="Dorjee K."/>
            <person name="Dupes A."/>
            <person name="Elong R."/>
            <person name="Falk J."/>
            <person name="Farina A."/>
            <person name="Faro S."/>
            <person name="Ferguson D."/>
            <person name="Fisher S."/>
            <person name="Foley C.D."/>
            <person name="Franke A."/>
            <person name="Friedrich D."/>
            <person name="Gadbois L."/>
            <person name="Gearin G."/>
            <person name="Gearin C.R."/>
            <person name="Giannoukos G."/>
            <person name="Goode T."/>
            <person name="Graham J."/>
            <person name="Grandbois E."/>
            <person name="Grewal S."/>
            <person name="Gyaltsen K."/>
            <person name="Hafez N."/>
            <person name="Hagos B."/>
            <person name="Hall J."/>
            <person name="Henson C."/>
            <person name="Hollinger A."/>
            <person name="Honan T."/>
            <person name="Huard M.D."/>
            <person name="Hughes L."/>
            <person name="Hurhula B."/>
            <person name="Husby M.E."/>
            <person name="Kamat A."/>
            <person name="Kanga B."/>
            <person name="Kashin S."/>
            <person name="Khazanovich D."/>
            <person name="Kisner P."/>
            <person name="Lance K."/>
            <person name="Lara M."/>
            <person name="Lee W."/>
            <person name="Lennon N."/>
            <person name="Letendre F."/>
            <person name="LeVine R."/>
            <person name="Lipovsky A."/>
            <person name="Liu X."/>
            <person name="Liu J."/>
            <person name="Liu S."/>
            <person name="Lokyitsang T."/>
            <person name="Lokyitsang Y."/>
            <person name="Lubonja R."/>
            <person name="Lui A."/>
            <person name="MacDonald P."/>
            <person name="Magnisalis V."/>
            <person name="Maru K."/>
            <person name="Matthews C."/>
            <person name="McCusker W."/>
            <person name="McDonough S."/>
            <person name="Mehta T."/>
            <person name="Meldrim J."/>
            <person name="Meneus L."/>
            <person name="Mihai O."/>
            <person name="Mihalev A."/>
            <person name="Mihova T."/>
            <person name="Mittelman R."/>
            <person name="Mlenga V."/>
            <person name="Montmayeur A."/>
            <person name="Mulrain L."/>
            <person name="Navidi A."/>
            <person name="Naylor J."/>
            <person name="Negash T."/>
            <person name="Nguyen T."/>
            <person name="Nguyen N."/>
            <person name="Nicol R."/>
            <person name="Norbu C."/>
            <person name="Norbu N."/>
            <person name="Novod N."/>
            <person name="O'Neill B."/>
            <person name="Osman S."/>
            <person name="Markiewicz E."/>
            <person name="Oyono O.L."/>
            <person name="Patti C."/>
            <person name="Phunkhang P."/>
            <person name="Pierre F."/>
            <person name="Priest M."/>
            <person name="Raghuraman S."/>
            <person name="Rege F."/>
            <person name="Reyes R."/>
            <person name="Rise C."/>
            <person name="Rogov P."/>
            <person name="Ross K."/>
            <person name="Ryan E."/>
            <person name="Settipalli S."/>
            <person name="Shea T."/>
            <person name="Sherpa N."/>
            <person name="Shi L."/>
            <person name="Shih D."/>
            <person name="Sparrow T."/>
            <person name="Spaulding J."/>
            <person name="Stalker J."/>
            <person name="Stange-Thomann N."/>
            <person name="Stavropoulos S."/>
            <person name="Stone C."/>
            <person name="Strader C."/>
            <person name="Tesfaye S."/>
            <person name="Thomson T."/>
            <person name="Thoulutsang Y."/>
            <person name="Thoulutsang D."/>
            <person name="Topham K."/>
            <person name="Topping I."/>
            <person name="Tsamla T."/>
            <person name="Vassiliev H."/>
            <person name="Vo A."/>
            <person name="Wangchuk T."/>
            <person name="Wangdi T."/>
            <person name="Weiand M."/>
            <person name="Wilkinson J."/>
            <person name="Wilson A."/>
            <person name="Yadav S."/>
            <person name="Young G."/>
            <person name="Yu Q."/>
            <person name="Zembek L."/>
            <person name="Zhong D."/>
            <person name="Zimmer A."/>
            <person name="Zwirko Z."/>
            <person name="Jaffe D.B."/>
            <person name="Alvarez P."/>
            <person name="Brockman W."/>
            <person name="Butler J."/>
            <person name="Chin C."/>
            <person name="Gnerre S."/>
            <person name="Grabherr M."/>
            <person name="Kleber M."/>
            <person name="Mauceli E."/>
            <person name="MacCallum I."/>
        </authorList>
    </citation>
    <scope>NUCLEOTIDE SEQUENCE [LARGE SCALE GENOMIC DNA]</scope>
    <source>
        <strain evidence="2">MSH-3</strain>
    </source>
</reference>
<dbReference type="OrthoDB" id="730489at2759"/>
<reference evidence="2" key="2">
    <citation type="submission" date="2008-06" db="EMBL/GenBank/DDBJ databases">
        <authorList>
            <consortium name="FlyBase"/>
        </authorList>
    </citation>
    <scope>NUCLEOTIDE SEQUENCE</scope>
    <source>
        <strain evidence="2">MSH-3</strain>
    </source>
</reference>
<dbReference type="HOGENOM" id="CLU_178001_0_0_1"/>
<name>B4GX66_DROPE</name>
<dbReference type="PhylomeDB" id="B4GX66"/>
<dbReference type="AlphaFoldDB" id="B4GX66"/>
<dbReference type="EMBL" id="CH479195">
    <property type="protein sequence ID" value="EDW27393.1"/>
    <property type="molecule type" value="Genomic_DNA"/>
</dbReference>
<evidence type="ECO:0000256" key="1">
    <source>
        <dbReference type="SAM" id="MobiDB-lite"/>
    </source>
</evidence>
<evidence type="ECO:0000313" key="3">
    <source>
        <dbReference type="Proteomes" id="UP000008744"/>
    </source>
</evidence>
<evidence type="ECO:0000313" key="2">
    <source>
        <dbReference type="EMBL" id="EDW27393.1"/>
    </source>
</evidence>